<evidence type="ECO:0000313" key="3">
    <source>
        <dbReference type="Proteomes" id="UP000199068"/>
    </source>
</evidence>
<dbReference type="AlphaFoldDB" id="A0A1G9QB90"/>
<keyword evidence="1" id="KW-1133">Transmembrane helix</keyword>
<protein>
    <recommendedName>
        <fullName evidence="4">2-oxoglutarate translocator</fullName>
    </recommendedName>
</protein>
<keyword evidence="1" id="KW-0472">Membrane</keyword>
<evidence type="ECO:0000256" key="1">
    <source>
        <dbReference type="SAM" id="Phobius"/>
    </source>
</evidence>
<dbReference type="Proteomes" id="UP000199068">
    <property type="component" value="Unassembled WGS sequence"/>
</dbReference>
<gene>
    <name evidence="2" type="ORF">SAMN04515677_105125</name>
</gene>
<keyword evidence="1" id="KW-0812">Transmembrane</keyword>
<accession>A0A1G9QB90</accession>
<feature type="transmembrane region" description="Helical" evidence="1">
    <location>
        <begin position="29"/>
        <end position="48"/>
    </location>
</feature>
<evidence type="ECO:0000313" key="2">
    <source>
        <dbReference type="EMBL" id="SDM08334.1"/>
    </source>
</evidence>
<organism evidence="2 3">
    <name type="scientific">Romboutsia lituseburensis DSM 797</name>
    <dbReference type="NCBI Taxonomy" id="1121325"/>
    <lineage>
        <taxon>Bacteria</taxon>
        <taxon>Bacillati</taxon>
        <taxon>Bacillota</taxon>
        <taxon>Clostridia</taxon>
        <taxon>Peptostreptococcales</taxon>
        <taxon>Peptostreptococcaceae</taxon>
        <taxon>Romboutsia</taxon>
    </lineage>
</organism>
<dbReference type="EMBL" id="FNGW01000005">
    <property type="protein sequence ID" value="SDM08334.1"/>
    <property type="molecule type" value="Genomic_DNA"/>
</dbReference>
<reference evidence="2 3" key="1">
    <citation type="submission" date="2016-10" db="EMBL/GenBank/DDBJ databases">
        <authorList>
            <person name="de Groot N.N."/>
        </authorList>
    </citation>
    <scope>NUCLEOTIDE SEQUENCE [LARGE SCALE GENOMIC DNA]</scope>
    <source>
        <strain evidence="2 3">DSM 797</strain>
    </source>
</reference>
<proteinExistence type="predicted"/>
<evidence type="ECO:0008006" key="4">
    <source>
        <dbReference type="Google" id="ProtNLM"/>
    </source>
</evidence>
<dbReference type="RefSeq" id="WP_092726120.1">
    <property type="nucleotide sequence ID" value="NZ_FNGW01000005.1"/>
</dbReference>
<sequence>MRNNSKGLLGVLCLATGSAVILSMILPNWIWTALTAFVLIGCGVLFFLY</sequence>
<keyword evidence="3" id="KW-1185">Reference proteome</keyword>
<name>A0A1G9QB90_9FIRM</name>